<sequence length="242" mass="27074">MLAGVSIDYYTRLEQGRERRPSDQVLGALAGVLQLGPEAARHLHDLARLTAGDGTSPEQEDRVHPDILRLMETWHDKPALVVNRLLDILVQNSAFEALYEGLEHRDNIMRLTFLEPATREIWLDWEDEAHGVVAHLRAAAGTGCDRALLELVEELSRASEDFRRMWARHDVRTKTPDAIRFRYPDVGELSLSYQALSIDGAPGQKLVVFQAEPGSPSERALAGLRAVTPLRSAEGRPMKVSR</sequence>
<evidence type="ECO:0000313" key="2">
    <source>
        <dbReference type="EMBL" id="GII30419.1"/>
    </source>
</evidence>
<organism evidence="2 3">
    <name type="scientific">Planotetraspora mira</name>
    <dbReference type="NCBI Taxonomy" id="58121"/>
    <lineage>
        <taxon>Bacteria</taxon>
        <taxon>Bacillati</taxon>
        <taxon>Actinomycetota</taxon>
        <taxon>Actinomycetes</taxon>
        <taxon>Streptosporangiales</taxon>
        <taxon>Streptosporangiaceae</taxon>
        <taxon>Planotetraspora</taxon>
    </lineage>
</organism>
<evidence type="ECO:0000259" key="1">
    <source>
        <dbReference type="Pfam" id="PF17765"/>
    </source>
</evidence>
<evidence type="ECO:0000313" key="3">
    <source>
        <dbReference type="Proteomes" id="UP000650628"/>
    </source>
</evidence>
<gene>
    <name evidence="2" type="ORF">Pmi06nite_38610</name>
</gene>
<protein>
    <submittedName>
        <fullName evidence="2">Transcriptional regulator</fullName>
    </submittedName>
</protein>
<dbReference type="InterPro" id="IPR010982">
    <property type="entry name" value="Lambda_DNA-bd_dom_sf"/>
</dbReference>
<dbReference type="AlphaFoldDB" id="A0A8J3TTW8"/>
<dbReference type="PANTHER" id="PTHR35010">
    <property type="entry name" value="BLL4672 PROTEIN-RELATED"/>
    <property type="match status" value="1"/>
</dbReference>
<feature type="domain" description="MmyB-like transcription regulator ligand binding" evidence="1">
    <location>
        <begin position="63"/>
        <end position="222"/>
    </location>
</feature>
<keyword evidence="3" id="KW-1185">Reference proteome</keyword>
<accession>A0A8J3TTW8</accession>
<comment type="caution">
    <text evidence="2">The sequence shown here is derived from an EMBL/GenBank/DDBJ whole genome shotgun (WGS) entry which is preliminary data.</text>
</comment>
<dbReference type="GO" id="GO:0003677">
    <property type="term" value="F:DNA binding"/>
    <property type="evidence" value="ECO:0007669"/>
    <property type="project" value="InterPro"/>
</dbReference>
<dbReference type="Gene3D" id="1.10.260.40">
    <property type="entry name" value="lambda repressor-like DNA-binding domains"/>
    <property type="match status" value="1"/>
</dbReference>
<dbReference type="InterPro" id="IPR041413">
    <property type="entry name" value="MLTR_LBD"/>
</dbReference>
<dbReference type="Proteomes" id="UP000650628">
    <property type="component" value="Unassembled WGS sequence"/>
</dbReference>
<dbReference type="Pfam" id="PF17765">
    <property type="entry name" value="MLTR_LBD"/>
    <property type="match status" value="1"/>
</dbReference>
<reference evidence="2 3" key="1">
    <citation type="submission" date="2021-01" db="EMBL/GenBank/DDBJ databases">
        <title>Whole genome shotgun sequence of Planotetraspora mira NBRC 15435.</title>
        <authorList>
            <person name="Komaki H."/>
            <person name="Tamura T."/>
        </authorList>
    </citation>
    <scope>NUCLEOTIDE SEQUENCE [LARGE SCALE GENOMIC DNA]</scope>
    <source>
        <strain evidence="2 3">NBRC 15435</strain>
    </source>
</reference>
<dbReference type="Gene3D" id="3.30.450.180">
    <property type="match status" value="1"/>
</dbReference>
<proteinExistence type="predicted"/>
<dbReference type="EMBL" id="BOOO01000019">
    <property type="protein sequence ID" value="GII30419.1"/>
    <property type="molecule type" value="Genomic_DNA"/>
</dbReference>
<dbReference type="PANTHER" id="PTHR35010:SF2">
    <property type="entry name" value="BLL4672 PROTEIN"/>
    <property type="match status" value="1"/>
</dbReference>
<name>A0A8J3TTW8_9ACTN</name>